<dbReference type="PANTHER" id="PTHR35730:SF2">
    <property type="entry name" value="KINETOCHORE PROTEIN SPC24 HOMOLOG-RELATED"/>
    <property type="match status" value="1"/>
</dbReference>
<dbReference type="PANTHER" id="PTHR35730">
    <property type="entry name" value="KINETOCHORE PROTEIN SPC24 HOMOLOG-RELATED"/>
    <property type="match status" value="1"/>
</dbReference>
<accession>A0AAV6NDG2</accession>
<keyword evidence="1" id="KW-0539">Nucleus</keyword>
<keyword evidence="1" id="KW-0131">Cell cycle</keyword>
<keyword evidence="2" id="KW-0175">Coiled coil</keyword>
<dbReference type="GO" id="GO:0051983">
    <property type="term" value="P:regulation of chromosome segregation"/>
    <property type="evidence" value="ECO:0007669"/>
    <property type="project" value="InterPro"/>
</dbReference>
<dbReference type="Pfam" id="PF08286">
    <property type="entry name" value="Spc24"/>
    <property type="match status" value="1"/>
</dbReference>
<keyword evidence="1" id="KW-0498">Mitosis</keyword>
<comment type="subcellular location">
    <subcellularLocation>
        <location evidence="1">Nucleus</location>
    </subcellularLocation>
    <subcellularLocation>
        <location evidence="1">Chromosome</location>
        <location evidence="1">Centromere</location>
        <location evidence="1">Kinetochore</location>
    </subcellularLocation>
</comment>
<organism evidence="3 4">
    <name type="scientific">Cucurbita argyrosperma subsp. sororia</name>
    <dbReference type="NCBI Taxonomy" id="37648"/>
    <lineage>
        <taxon>Eukaryota</taxon>
        <taxon>Viridiplantae</taxon>
        <taxon>Streptophyta</taxon>
        <taxon>Embryophyta</taxon>
        <taxon>Tracheophyta</taxon>
        <taxon>Spermatophyta</taxon>
        <taxon>Magnoliopsida</taxon>
        <taxon>eudicotyledons</taxon>
        <taxon>Gunneridae</taxon>
        <taxon>Pentapetalae</taxon>
        <taxon>rosids</taxon>
        <taxon>fabids</taxon>
        <taxon>Cucurbitales</taxon>
        <taxon>Cucurbitaceae</taxon>
        <taxon>Cucurbiteae</taxon>
        <taxon>Cucurbita</taxon>
    </lineage>
</organism>
<dbReference type="InterPro" id="IPR044951">
    <property type="entry name" value="SPC24-like"/>
</dbReference>
<keyword evidence="4" id="KW-1185">Reference proteome</keyword>
<comment type="subunit">
    <text evidence="1">Component of the NDC80 complex.</text>
</comment>
<keyword evidence="1" id="KW-0137">Centromere</keyword>
<keyword evidence="1" id="KW-0995">Kinetochore</keyword>
<keyword evidence="1" id="KW-0132">Cell division</keyword>
<evidence type="ECO:0000313" key="3">
    <source>
        <dbReference type="EMBL" id="KAG6595410.1"/>
    </source>
</evidence>
<dbReference type="AlphaFoldDB" id="A0AAV6NDG2"/>
<evidence type="ECO:0000313" key="4">
    <source>
        <dbReference type="Proteomes" id="UP000685013"/>
    </source>
</evidence>
<dbReference type="InterPro" id="IPR013252">
    <property type="entry name" value="Ndc80_Spc24"/>
</dbReference>
<comment type="function">
    <text evidence="1">Acts as a component of the essential kinetochore-associated NDC80 complex, which is required for chromosome segregation and spindle checkpoint activity.</text>
</comment>
<protein>
    <recommendedName>
        <fullName evidence="1">Kinetochore protein Spc24</fullName>
    </recommendedName>
</protein>
<feature type="coiled-coil region" evidence="2">
    <location>
        <begin position="58"/>
        <end position="129"/>
    </location>
</feature>
<evidence type="ECO:0000256" key="2">
    <source>
        <dbReference type="SAM" id="Coils"/>
    </source>
</evidence>
<dbReference type="GO" id="GO:0051301">
    <property type="term" value="P:cell division"/>
    <property type="evidence" value="ECO:0007669"/>
    <property type="project" value="UniProtKB-UniRule"/>
</dbReference>
<evidence type="ECO:0000256" key="1">
    <source>
        <dbReference type="RuleBase" id="RU368011"/>
    </source>
</evidence>
<comment type="caution">
    <text evidence="3">The sequence shown here is derived from an EMBL/GenBank/DDBJ whole genome shotgun (WGS) entry which is preliminary data.</text>
</comment>
<proteinExistence type="inferred from homology"/>
<dbReference type="GO" id="GO:0005634">
    <property type="term" value="C:nucleus"/>
    <property type="evidence" value="ECO:0007669"/>
    <property type="project" value="UniProtKB-SubCell"/>
</dbReference>
<gene>
    <name evidence="3" type="primary">SPC24</name>
    <name evidence="3" type="ORF">SDJN03_11963</name>
</gene>
<sequence length="184" mass="21304">MGDFSGKMNIEDLLSYGDDLVALLKDQNDVQTLNQCLQHFNALQSSSHDDSRNVHSSVQDYEKKIEECRVKTEEAKARTVADDEMDILEKEIEEEINELDRQRISVQEKKQATKKLEQQELRAQRKLSMYASVTDIIPNMDDHSKISGHIVDRNKRVVQKFELDPTKMSSFDICNDIWNMINSP</sequence>
<dbReference type="EMBL" id="JAGKQH010000007">
    <property type="protein sequence ID" value="KAG6595410.1"/>
    <property type="molecule type" value="Genomic_DNA"/>
</dbReference>
<comment type="similarity">
    <text evidence="1">Belongs to the SPC24 family.</text>
</comment>
<name>A0AAV6NDG2_9ROSI</name>
<dbReference type="Proteomes" id="UP000685013">
    <property type="component" value="Chromosome 7"/>
</dbReference>
<reference evidence="3 4" key="1">
    <citation type="journal article" date="2021" name="Hortic Res">
        <title>The domestication of Cucurbita argyrosperma as revealed by the genome of its wild relative.</title>
        <authorList>
            <person name="Barrera-Redondo J."/>
            <person name="Sanchez-de la Vega G."/>
            <person name="Aguirre-Liguori J.A."/>
            <person name="Castellanos-Morales G."/>
            <person name="Gutierrez-Guerrero Y.T."/>
            <person name="Aguirre-Dugua X."/>
            <person name="Aguirre-Planter E."/>
            <person name="Tenaillon M.I."/>
            <person name="Lira-Saade R."/>
            <person name="Eguiarte L.E."/>
        </authorList>
    </citation>
    <scope>NUCLEOTIDE SEQUENCE [LARGE SCALE GENOMIC DNA]</scope>
    <source>
        <strain evidence="3">JBR-2021</strain>
    </source>
</reference>
<dbReference type="GO" id="GO:0000776">
    <property type="term" value="C:kinetochore"/>
    <property type="evidence" value="ECO:0007669"/>
    <property type="project" value="UniProtKB-KW"/>
</dbReference>
<feature type="non-terminal residue" evidence="3">
    <location>
        <position position="1"/>
    </location>
</feature>
<keyword evidence="1" id="KW-0158">Chromosome</keyword>